<accession>A0A5C6CZH2</accession>
<comment type="caution">
    <text evidence="1">The sequence shown here is derived from an EMBL/GenBank/DDBJ whole genome shotgun (WGS) entry which is preliminary data.</text>
</comment>
<dbReference type="Proteomes" id="UP000319143">
    <property type="component" value="Unassembled WGS sequence"/>
</dbReference>
<dbReference type="AlphaFoldDB" id="A0A5C6CZH2"/>
<dbReference type="OrthoDB" id="282085at2"/>
<dbReference type="EMBL" id="SJPV01000027">
    <property type="protein sequence ID" value="TWU28897.1"/>
    <property type="molecule type" value="Genomic_DNA"/>
</dbReference>
<reference evidence="1 2" key="1">
    <citation type="submission" date="2019-02" db="EMBL/GenBank/DDBJ databases">
        <title>Deep-cultivation of Planctomycetes and their phenomic and genomic characterization uncovers novel biology.</title>
        <authorList>
            <person name="Wiegand S."/>
            <person name="Jogler M."/>
            <person name="Boedeker C."/>
            <person name="Pinto D."/>
            <person name="Vollmers J."/>
            <person name="Rivas-Marin E."/>
            <person name="Kohn T."/>
            <person name="Peeters S.H."/>
            <person name="Heuer A."/>
            <person name="Rast P."/>
            <person name="Oberbeckmann S."/>
            <person name="Bunk B."/>
            <person name="Jeske O."/>
            <person name="Meyerdierks A."/>
            <person name="Storesund J.E."/>
            <person name="Kallscheuer N."/>
            <person name="Luecker S."/>
            <person name="Lage O.M."/>
            <person name="Pohl T."/>
            <person name="Merkel B.J."/>
            <person name="Hornburger P."/>
            <person name="Mueller R.-W."/>
            <person name="Bruemmer F."/>
            <person name="Labrenz M."/>
            <person name="Spormann A.M."/>
            <person name="Op Den Camp H."/>
            <person name="Overmann J."/>
            <person name="Amann R."/>
            <person name="Jetten M.S.M."/>
            <person name="Mascher T."/>
            <person name="Medema M.H."/>
            <person name="Devos D.P."/>
            <person name="Kaster A.-K."/>
            <person name="Ovreas L."/>
            <person name="Rohde M."/>
            <person name="Galperin M.Y."/>
            <person name="Jogler C."/>
        </authorList>
    </citation>
    <scope>NUCLEOTIDE SEQUENCE [LARGE SCALE GENOMIC DNA]</scope>
    <source>
        <strain evidence="1 2">Poly41</strain>
    </source>
</reference>
<protein>
    <submittedName>
        <fullName evidence="1">Uncharacterized protein</fullName>
    </submittedName>
</protein>
<evidence type="ECO:0000313" key="1">
    <source>
        <dbReference type="EMBL" id="TWU28897.1"/>
    </source>
</evidence>
<dbReference type="RefSeq" id="WP_146531500.1">
    <property type="nucleotide sequence ID" value="NZ_SJPV01000027.1"/>
</dbReference>
<evidence type="ECO:0000313" key="2">
    <source>
        <dbReference type="Proteomes" id="UP000319143"/>
    </source>
</evidence>
<proteinExistence type="predicted"/>
<keyword evidence="2" id="KW-1185">Reference proteome</keyword>
<organism evidence="1 2">
    <name type="scientific">Novipirellula artificiosorum</name>
    <dbReference type="NCBI Taxonomy" id="2528016"/>
    <lineage>
        <taxon>Bacteria</taxon>
        <taxon>Pseudomonadati</taxon>
        <taxon>Planctomycetota</taxon>
        <taxon>Planctomycetia</taxon>
        <taxon>Pirellulales</taxon>
        <taxon>Pirellulaceae</taxon>
        <taxon>Novipirellula</taxon>
    </lineage>
</organism>
<sequence length="81" mass="9021">MTTNTVQEVTFDEACSFVIKLDKKTQRAAWMAGDAKAPVYEAGLVNLTKDEASMMVHYANDRSVQATLYRIKQDADQSSSE</sequence>
<gene>
    <name evidence="1" type="ORF">Poly41_68480</name>
</gene>
<name>A0A5C6CZH2_9BACT</name>